<evidence type="ECO:0000313" key="2">
    <source>
        <dbReference type="EMBL" id="AQP51624.1"/>
    </source>
</evidence>
<proteinExistence type="predicted"/>
<protein>
    <recommendedName>
        <fullName evidence="4">Integral membrane protein</fullName>
    </recommendedName>
</protein>
<sequence>MDILFNILLFLHLVGFAALFGGAFVQMKGPNRVINPAIFHGALTQLVTGILLVGVKEMGDIGNPVNNIKIGAKLLVLIAIFVMVFINRKKDNVPAGQFWAIFALTLINAGIAVFW</sequence>
<keyword evidence="3" id="KW-1185">Reference proteome</keyword>
<dbReference type="AlphaFoldDB" id="A0A1Q2CZZ0"/>
<dbReference type="STRING" id="399497.BW733_13135"/>
<feature type="transmembrane region" description="Helical" evidence="1">
    <location>
        <begin position="67"/>
        <end position="86"/>
    </location>
</feature>
<accession>A0A1Q2CZZ0</accession>
<feature type="transmembrane region" description="Helical" evidence="1">
    <location>
        <begin position="37"/>
        <end position="55"/>
    </location>
</feature>
<evidence type="ECO:0000313" key="3">
    <source>
        <dbReference type="Proteomes" id="UP000188235"/>
    </source>
</evidence>
<evidence type="ECO:0000256" key="1">
    <source>
        <dbReference type="SAM" id="Phobius"/>
    </source>
</evidence>
<dbReference type="Proteomes" id="UP000188235">
    <property type="component" value="Chromosome"/>
</dbReference>
<dbReference type="KEGG" id="tfa:BW733_13135"/>
<feature type="transmembrane region" description="Helical" evidence="1">
    <location>
        <begin position="98"/>
        <end position="114"/>
    </location>
</feature>
<dbReference type="OrthoDB" id="3730860at2"/>
<gene>
    <name evidence="2" type="ORF">BW733_13135</name>
</gene>
<keyword evidence="1" id="KW-0472">Membrane</keyword>
<keyword evidence="1" id="KW-0812">Transmembrane</keyword>
<feature type="transmembrane region" description="Helical" evidence="1">
    <location>
        <begin position="6"/>
        <end position="25"/>
    </location>
</feature>
<reference evidence="2 3" key="1">
    <citation type="journal article" date="2008" name="Int. J. Syst. Evol. Microbiol.">
        <title>Tessaracoccus flavescens sp. nov., isolated from marine sediment.</title>
        <authorList>
            <person name="Lee D.W."/>
            <person name="Lee S.D."/>
        </authorList>
    </citation>
    <scope>NUCLEOTIDE SEQUENCE [LARGE SCALE GENOMIC DNA]</scope>
    <source>
        <strain evidence="2 3">SST-39T</strain>
    </source>
</reference>
<evidence type="ECO:0008006" key="4">
    <source>
        <dbReference type="Google" id="ProtNLM"/>
    </source>
</evidence>
<keyword evidence="1" id="KW-1133">Transmembrane helix</keyword>
<organism evidence="2 3">
    <name type="scientific">Tessaracoccus flavescens</name>
    <dbReference type="NCBI Taxonomy" id="399497"/>
    <lineage>
        <taxon>Bacteria</taxon>
        <taxon>Bacillati</taxon>
        <taxon>Actinomycetota</taxon>
        <taxon>Actinomycetes</taxon>
        <taxon>Propionibacteriales</taxon>
        <taxon>Propionibacteriaceae</taxon>
        <taxon>Tessaracoccus</taxon>
    </lineage>
</organism>
<dbReference type="EMBL" id="CP019607">
    <property type="protein sequence ID" value="AQP51624.1"/>
    <property type="molecule type" value="Genomic_DNA"/>
</dbReference>
<name>A0A1Q2CZZ0_9ACTN</name>
<dbReference type="RefSeq" id="WP_077351099.1">
    <property type="nucleotide sequence ID" value="NZ_CP019607.1"/>
</dbReference>